<sequence length="67" mass="7503">MVISMHLLPCSCIHVQEDHMGIEGFQDIPRTLGRSCYLGRYGAGLGLNMDHPRTESGVDIRTDEEED</sequence>
<dbReference type="EMBL" id="GG682149">
    <property type="protein sequence ID" value="EER03735.1"/>
    <property type="molecule type" value="Genomic_DNA"/>
</dbReference>
<dbReference type="RefSeq" id="XP_002771919.1">
    <property type="nucleotide sequence ID" value="XM_002771873.1"/>
</dbReference>
<keyword evidence="2" id="KW-1185">Reference proteome</keyword>
<accession>C5LHY1</accession>
<organism evidence="2">
    <name type="scientific">Perkinsus marinus (strain ATCC 50983 / TXsc)</name>
    <dbReference type="NCBI Taxonomy" id="423536"/>
    <lineage>
        <taxon>Eukaryota</taxon>
        <taxon>Sar</taxon>
        <taxon>Alveolata</taxon>
        <taxon>Perkinsozoa</taxon>
        <taxon>Perkinsea</taxon>
        <taxon>Perkinsida</taxon>
        <taxon>Perkinsidae</taxon>
        <taxon>Perkinsus</taxon>
    </lineage>
</organism>
<dbReference type="Proteomes" id="UP000007800">
    <property type="component" value="Unassembled WGS sequence"/>
</dbReference>
<dbReference type="InParanoid" id="C5LHY1"/>
<gene>
    <name evidence="1" type="ORF">Pmar_PMAR023033</name>
</gene>
<name>C5LHY1_PERM5</name>
<reference evidence="1 2" key="1">
    <citation type="submission" date="2008-07" db="EMBL/GenBank/DDBJ databases">
        <authorList>
            <person name="El-Sayed N."/>
            <person name="Caler E."/>
            <person name="Inman J."/>
            <person name="Amedeo P."/>
            <person name="Hass B."/>
            <person name="Wortman J."/>
        </authorList>
    </citation>
    <scope>NUCLEOTIDE SEQUENCE [LARGE SCALE GENOMIC DNA]</scope>
    <source>
        <strain evidence="2">ATCC 50983 / TXsc</strain>
    </source>
</reference>
<proteinExistence type="predicted"/>
<dbReference type="AlphaFoldDB" id="C5LHY1"/>
<dbReference type="GeneID" id="9048228"/>
<evidence type="ECO:0000313" key="1">
    <source>
        <dbReference type="EMBL" id="EER03735.1"/>
    </source>
</evidence>
<evidence type="ECO:0000313" key="2">
    <source>
        <dbReference type="Proteomes" id="UP000007800"/>
    </source>
</evidence>
<protein>
    <submittedName>
        <fullName evidence="1">Uncharacterized protein</fullName>
    </submittedName>
</protein>